<dbReference type="Proteomes" id="UP000324282">
    <property type="component" value="Unassembled WGS sequence"/>
</dbReference>
<evidence type="ECO:0000313" key="2">
    <source>
        <dbReference type="Proteomes" id="UP000324282"/>
    </source>
</evidence>
<name>A0A5S5BFH7_STUST</name>
<proteinExistence type="predicted"/>
<evidence type="ECO:0000313" key="1">
    <source>
        <dbReference type="EMBL" id="TYP64443.1"/>
    </source>
</evidence>
<reference evidence="1 2" key="1">
    <citation type="submission" date="2019-07" db="EMBL/GenBank/DDBJ databases">
        <title>Deep subsurface shale carbon reservoir microbial communities from Ohio and West Virginia, USA.</title>
        <authorList>
            <person name="Wrighton K."/>
        </authorList>
    </citation>
    <scope>NUCLEOTIDE SEQUENCE [LARGE SCALE GENOMIC DNA]</scope>
    <source>
        <strain evidence="1 2">NP_8Ht</strain>
    </source>
</reference>
<dbReference type="AlphaFoldDB" id="A0A5S5BFH7"/>
<dbReference type="EMBL" id="VNHQ01000013">
    <property type="protein sequence ID" value="TYP64443.1"/>
    <property type="molecule type" value="Genomic_DNA"/>
</dbReference>
<accession>A0A5S5BFH7</accession>
<protein>
    <submittedName>
        <fullName evidence="1">Uncharacterized protein</fullName>
    </submittedName>
</protein>
<comment type="caution">
    <text evidence="1">The sequence shown here is derived from an EMBL/GenBank/DDBJ whole genome shotgun (WGS) entry which is preliminary data.</text>
</comment>
<organism evidence="1 2">
    <name type="scientific">Stutzerimonas stutzeri</name>
    <name type="common">Pseudomonas stutzeri</name>
    <dbReference type="NCBI Taxonomy" id="316"/>
    <lineage>
        <taxon>Bacteria</taxon>
        <taxon>Pseudomonadati</taxon>
        <taxon>Pseudomonadota</taxon>
        <taxon>Gammaproteobacteria</taxon>
        <taxon>Pseudomonadales</taxon>
        <taxon>Pseudomonadaceae</taxon>
        <taxon>Stutzerimonas</taxon>
    </lineage>
</organism>
<gene>
    <name evidence="1" type="ORF">A9A72_1231230</name>
</gene>
<sequence length="59" mass="6690">MRRIKRGRNSGLARDFLLESVWANGPLTEYGEAGLRLSIEVHPLVCVGEPGHEKEWGWD</sequence>